<comment type="subcellular location">
    <subcellularLocation>
        <location evidence="7">Cell membrane</location>
        <topology evidence="7">Single-pass membrane protein</topology>
    </subcellularLocation>
</comment>
<dbReference type="NCBIfam" id="TIGR00247">
    <property type="entry name" value="endolytic transglycosylase MltG"/>
    <property type="match status" value="1"/>
</dbReference>
<reference evidence="8" key="2">
    <citation type="journal article" date="2021" name="PeerJ">
        <title>Extensive microbial diversity within the chicken gut microbiome revealed by metagenomics and culture.</title>
        <authorList>
            <person name="Gilroy R."/>
            <person name="Ravi A."/>
            <person name="Getino M."/>
            <person name="Pursley I."/>
            <person name="Horton D.L."/>
            <person name="Alikhan N.F."/>
            <person name="Baker D."/>
            <person name="Gharbi K."/>
            <person name="Hall N."/>
            <person name="Watson M."/>
            <person name="Adriaenssens E.M."/>
            <person name="Foster-Nyarko E."/>
            <person name="Jarju S."/>
            <person name="Secka A."/>
            <person name="Antonio M."/>
            <person name="Oren A."/>
            <person name="Chaudhuri R.R."/>
            <person name="La Ragione R."/>
            <person name="Hildebrand F."/>
            <person name="Pallen M.J."/>
        </authorList>
    </citation>
    <scope>NUCLEOTIDE SEQUENCE</scope>
    <source>
        <strain evidence="8">CHK193-30670</strain>
    </source>
</reference>
<dbReference type="AlphaFoldDB" id="A0A9D1IQG6"/>
<keyword evidence="2 7" id="KW-0812">Transmembrane</keyword>
<comment type="similarity">
    <text evidence="7">Belongs to the transglycosylase MltG family.</text>
</comment>
<evidence type="ECO:0000313" key="8">
    <source>
        <dbReference type="EMBL" id="HIU40861.1"/>
    </source>
</evidence>
<comment type="function">
    <text evidence="7">Functions as a peptidoglycan terminase that cleaves nascent peptidoglycan strands endolytically to terminate their elongation.</text>
</comment>
<feature type="transmembrane region" description="Helical" evidence="7">
    <location>
        <begin position="26"/>
        <end position="49"/>
    </location>
</feature>
<dbReference type="Pfam" id="PF02618">
    <property type="entry name" value="YceG"/>
    <property type="match status" value="1"/>
</dbReference>
<keyword evidence="1 7" id="KW-1003">Cell membrane</keyword>
<evidence type="ECO:0000256" key="1">
    <source>
        <dbReference type="ARBA" id="ARBA00022475"/>
    </source>
</evidence>
<reference evidence="8" key="1">
    <citation type="submission" date="2020-10" db="EMBL/GenBank/DDBJ databases">
        <authorList>
            <person name="Gilroy R."/>
        </authorList>
    </citation>
    <scope>NUCLEOTIDE SEQUENCE</scope>
    <source>
        <strain evidence="8">CHK193-30670</strain>
    </source>
</reference>
<dbReference type="GO" id="GO:0009252">
    <property type="term" value="P:peptidoglycan biosynthetic process"/>
    <property type="evidence" value="ECO:0007669"/>
    <property type="project" value="UniProtKB-UniRule"/>
</dbReference>
<dbReference type="Gene3D" id="3.30.1490.480">
    <property type="entry name" value="Endolytic murein transglycosylase"/>
    <property type="match status" value="1"/>
</dbReference>
<evidence type="ECO:0000256" key="5">
    <source>
        <dbReference type="ARBA" id="ARBA00023239"/>
    </source>
</evidence>
<dbReference type="GO" id="GO:0005886">
    <property type="term" value="C:plasma membrane"/>
    <property type="evidence" value="ECO:0007669"/>
    <property type="project" value="UniProtKB-SubCell"/>
</dbReference>
<proteinExistence type="inferred from homology"/>
<dbReference type="CDD" id="cd08010">
    <property type="entry name" value="MltG_like"/>
    <property type="match status" value="1"/>
</dbReference>
<keyword evidence="3 7" id="KW-1133">Transmembrane helix</keyword>
<dbReference type="GO" id="GO:0071555">
    <property type="term" value="P:cell wall organization"/>
    <property type="evidence" value="ECO:0007669"/>
    <property type="project" value="UniProtKB-KW"/>
</dbReference>
<dbReference type="InterPro" id="IPR003770">
    <property type="entry name" value="MLTG-like"/>
</dbReference>
<accession>A0A9D1IQG6</accession>
<evidence type="ECO:0000256" key="4">
    <source>
        <dbReference type="ARBA" id="ARBA00023136"/>
    </source>
</evidence>
<dbReference type="GO" id="GO:0008932">
    <property type="term" value="F:lytic endotransglycosylase activity"/>
    <property type="evidence" value="ECO:0007669"/>
    <property type="project" value="UniProtKB-UniRule"/>
</dbReference>
<keyword evidence="6 7" id="KW-0961">Cell wall biogenesis/degradation</keyword>
<dbReference type="EMBL" id="DVMT01000061">
    <property type="protein sequence ID" value="HIU40861.1"/>
    <property type="molecule type" value="Genomic_DNA"/>
</dbReference>
<evidence type="ECO:0000256" key="2">
    <source>
        <dbReference type="ARBA" id="ARBA00022692"/>
    </source>
</evidence>
<feature type="site" description="Important for catalytic activity" evidence="7">
    <location>
        <position position="250"/>
    </location>
</feature>
<dbReference type="Gene3D" id="3.30.160.60">
    <property type="entry name" value="Classic Zinc Finger"/>
    <property type="match status" value="1"/>
</dbReference>
<keyword evidence="4 7" id="KW-0472">Membrane</keyword>
<dbReference type="PANTHER" id="PTHR30518">
    <property type="entry name" value="ENDOLYTIC MUREIN TRANSGLYCOSYLASE"/>
    <property type="match status" value="1"/>
</dbReference>
<sequence length="375" mass="43118">MAKEEVLDFEEKPKKKKRRLKKWVRILLRVILVLFILLIVGIIALSFLFSAPQSKSEVIEFTIEEGQTVYQVGDKLKQEGIIRSEFAYKVYVKLNNVNSYKAGVYKLDKSYPLKDIVSLLTGDYYKEEGTSITFKEGKNIRQIANEVSKHTNVSEGDFLSVMEDDNYINELINKYWFLTDDIKNDDIYYPLEGYLFPETYNFNKNVTAKEIIETMLDQEDEVLSKYKSKIDSSSYSVHEIVTLASLVEQEGIYDDDRKMIAGVFYNRLNAGMSLGSDVTTYYAARVDLGERDLTSSEINTYNPYNTRGPGMNGKLPVGPISNFSETSLSAVLSPTDSDYYYFVADKSGKTHFTRTYEEHQKLVNELKEAGNWIEW</sequence>
<name>A0A9D1IQG6_9FIRM</name>
<gene>
    <name evidence="7 8" type="primary">mltG</name>
    <name evidence="8" type="ORF">IAB68_06165</name>
</gene>
<comment type="catalytic activity">
    <reaction evidence="7">
        <text>a peptidoglycan chain = a peptidoglycan chain with N-acetyl-1,6-anhydromuramyl-[peptide] at the reducing end + a peptidoglycan chain with N-acetylglucosamine at the non-reducing end.</text>
        <dbReference type="EC" id="4.2.2.29"/>
    </reaction>
</comment>
<evidence type="ECO:0000256" key="3">
    <source>
        <dbReference type="ARBA" id="ARBA00022989"/>
    </source>
</evidence>
<evidence type="ECO:0000313" key="9">
    <source>
        <dbReference type="Proteomes" id="UP000824074"/>
    </source>
</evidence>
<dbReference type="EC" id="4.2.2.29" evidence="7"/>
<evidence type="ECO:0000256" key="7">
    <source>
        <dbReference type="HAMAP-Rule" id="MF_02065"/>
    </source>
</evidence>
<evidence type="ECO:0000256" key="6">
    <source>
        <dbReference type="ARBA" id="ARBA00023316"/>
    </source>
</evidence>
<keyword evidence="5 7" id="KW-0456">Lyase</keyword>
<dbReference type="Proteomes" id="UP000824074">
    <property type="component" value="Unassembled WGS sequence"/>
</dbReference>
<comment type="caution">
    <text evidence="8">The sequence shown here is derived from an EMBL/GenBank/DDBJ whole genome shotgun (WGS) entry which is preliminary data.</text>
</comment>
<organism evidence="8 9">
    <name type="scientific">Candidatus Aphodocola excrementigallinarum</name>
    <dbReference type="NCBI Taxonomy" id="2840670"/>
    <lineage>
        <taxon>Bacteria</taxon>
        <taxon>Bacillati</taxon>
        <taxon>Bacillota</taxon>
        <taxon>Bacilli</taxon>
        <taxon>Candidatus Aphodocola</taxon>
    </lineage>
</organism>
<dbReference type="HAMAP" id="MF_02065">
    <property type="entry name" value="MltG"/>
    <property type="match status" value="1"/>
</dbReference>
<protein>
    <recommendedName>
        <fullName evidence="7">Endolytic murein transglycosylase</fullName>
        <ecNumber evidence="7">4.2.2.29</ecNumber>
    </recommendedName>
    <alternativeName>
        <fullName evidence="7">Peptidoglycan lytic transglycosylase</fullName>
    </alternativeName>
    <alternativeName>
        <fullName evidence="7">Peptidoglycan polymerization terminase</fullName>
    </alternativeName>
</protein>
<dbReference type="PANTHER" id="PTHR30518:SF2">
    <property type="entry name" value="ENDOLYTIC MUREIN TRANSGLYCOSYLASE"/>
    <property type="match status" value="1"/>
</dbReference>